<evidence type="ECO:0000313" key="1">
    <source>
        <dbReference type="EMBL" id="GIY78695.1"/>
    </source>
</evidence>
<protein>
    <submittedName>
        <fullName evidence="1">Uncharacterized protein</fullName>
    </submittedName>
</protein>
<name>A0AAV4W9F5_9ARAC</name>
<keyword evidence="2" id="KW-1185">Reference proteome</keyword>
<reference evidence="1 2" key="1">
    <citation type="submission" date="2021-06" db="EMBL/GenBank/DDBJ databases">
        <title>Caerostris darwini draft genome.</title>
        <authorList>
            <person name="Kono N."/>
            <person name="Arakawa K."/>
        </authorList>
    </citation>
    <scope>NUCLEOTIDE SEQUENCE [LARGE SCALE GENOMIC DNA]</scope>
</reference>
<organism evidence="1 2">
    <name type="scientific">Caerostris darwini</name>
    <dbReference type="NCBI Taxonomy" id="1538125"/>
    <lineage>
        <taxon>Eukaryota</taxon>
        <taxon>Metazoa</taxon>
        <taxon>Ecdysozoa</taxon>
        <taxon>Arthropoda</taxon>
        <taxon>Chelicerata</taxon>
        <taxon>Arachnida</taxon>
        <taxon>Araneae</taxon>
        <taxon>Araneomorphae</taxon>
        <taxon>Entelegynae</taxon>
        <taxon>Araneoidea</taxon>
        <taxon>Araneidae</taxon>
        <taxon>Caerostris</taxon>
    </lineage>
</organism>
<comment type="caution">
    <text evidence="1">The sequence shown here is derived from an EMBL/GenBank/DDBJ whole genome shotgun (WGS) entry which is preliminary data.</text>
</comment>
<gene>
    <name evidence="1" type="ORF">CDAR_520581</name>
</gene>
<dbReference type="EMBL" id="BPLQ01014265">
    <property type="protein sequence ID" value="GIY78695.1"/>
    <property type="molecule type" value="Genomic_DNA"/>
</dbReference>
<dbReference type="Proteomes" id="UP001054837">
    <property type="component" value="Unassembled WGS sequence"/>
</dbReference>
<evidence type="ECO:0000313" key="2">
    <source>
        <dbReference type="Proteomes" id="UP001054837"/>
    </source>
</evidence>
<accession>A0AAV4W9F5</accession>
<dbReference type="AlphaFoldDB" id="A0AAV4W9F5"/>
<proteinExistence type="predicted"/>
<sequence>MTNGYKKKSGTSQPLHFLRSSSLNFSSFFLPNDFADKRQNASPNHPYLADDYKFLSPFLSSSCFFLTLGARYTCWEVFSWNWVNGILVEMRSFYRLSHSTKCSNSKG</sequence>